<dbReference type="SUPFAM" id="SSF101751">
    <property type="entry name" value="Hydrophobin II, HfbII"/>
    <property type="match status" value="1"/>
</dbReference>
<name>A0A2S7YMG8_BEABA</name>
<evidence type="ECO:0000256" key="1">
    <source>
        <dbReference type="ARBA" id="ARBA00004191"/>
    </source>
</evidence>
<accession>A0A2S7YMG8</accession>
<evidence type="ECO:0000256" key="5">
    <source>
        <dbReference type="ARBA" id="ARBA00022729"/>
    </source>
</evidence>
<evidence type="ECO:0000313" key="9">
    <source>
        <dbReference type="Proteomes" id="UP000237441"/>
    </source>
</evidence>
<dbReference type="SMR" id="A0A2S7YMG8"/>
<keyword evidence="3" id="KW-0134">Cell wall</keyword>
<dbReference type="PANTHER" id="PTHR42341:SF1">
    <property type="entry name" value="HYDROPHOBIN"/>
    <property type="match status" value="1"/>
</dbReference>
<dbReference type="AlphaFoldDB" id="A0A2S7YMG8"/>
<dbReference type="PANTHER" id="PTHR42341">
    <property type="entry name" value="HYDROPHOBIN"/>
    <property type="match status" value="1"/>
</dbReference>
<evidence type="ECO:0008006" key="10">
    <source>
        <dbReference type="Google" id="ProtNLM"/>
    </source>
</evidence>
<sequence length="105" mass="11079">MNLYHFSDKMKFVVFASLIASALAVPTELAPRTGSSFCPLGLYSVPQCCATDVLGLVRLDCKAPNQTPRNADDFRSICAKGGQQAACCIVPVAGQGVLCMRPVGV</sequence>
<feature type="signal peptide" evidence="7">
    <location>
        <begin position="1"/>
        <end position="24"/>
    </location>
</feature>
<keyword evidence="6" id="KW-1015">Disulfide bond</keyword>
<dbReference type="InterPro" id="IPR036686">
    <property type="entry name" value="Class_II_Hydrophobin_sf"/>
</dbReference>
<dbReference type="InterPro" id="IPR010636">
    <property type="entry name" value="Class_II_hydrophobin"/>
</dbReference>
<evidence type="ECO:0000256" key="4">
    <source>
        <dbReference type="ARBA" id="ARBA00022525"/>
    </source>
</evidence>
<dbReference type="Proteomes" id="UP000237441">
    <property type="component" value="Unassembled WGS sequence"/>
</dbReference>
<reference evidence="8 9" key="1">
    <citation type="submission" date="2016-07" db="EMBL/GenBank/DDBJ databases">
        <title>Comparative genomics of the entomopathogenic fungus Beauveria bassiana.</title>
        <authorList>
            <person name="Valero Jimenez C.A."/>
            <person name="Zwaan B.J."/>
            <person name="Van Kan J.A."/>
            <person name="Takken W."/>
            <person name="Debets A.J."/>
            <person name="Schoustra S.E."/>
            <person name="Koenraadt C.J."/>
        </authorList>
    </citation>
    <scope>NUCLEOTIDE SEQUENCE [LARGE SCALE GENOMIC DNA]</scope>
    <source>
        <strain evidence="8 9">ARSEF 8028</strain>
    </source>
</reference>
<comment type="subcellular location">
    <subcellularLocation>
        <location evidence="1">Secreted</location>
        <location evidence="1">Cell wall</location>
    </subcellularLocation>
</comment>
<dbReference type="Pfam" id="PF06766">
    <property type="entry name" value="Hydrophobin_2"/>
    <property type="match status" value="1"/>
</dbReference>
<organism evidence="8 9">
    <name type="scientific">Beauveria bassiana</name>
    <name type="common">White muscardine disease fungus</name>
    <name type="synonym">Tritirachium shiotae</name>
    <dbReference type="NCBI Taxonomy" id="176275"/>
    <lineage>
        <taxon>Eukaryota</taxon>
        <taxon>Fungi</taxon>
        <taxon>Dikarya</taxon>
        <taxon>Ascomycota</taxon>
        <taxon>Pezizomycotina</taxon>
        <taxon>Sordariomycetes</taxon>
        <taxon>Hypocreomycetidae</taxon>
        <taxon>Hypocreales</taxon>
        <taxon>Cordycipitaceae</taxon>
        <taxon>Beauveria</taxon>
    </lineage>
</organism>
<evidence type="ECO:0000256" key="6">
    <source>
        <dbReference type="ARBA" id="ARBA00023157"/>
    </source>
</evidence>
<dbReference type="EMBL" id="JRHA01000007">
    <property type="protein sequence ID" value="PQK17149.1"/>
    <property type="molecule type" value="Genomic_DNA"/>
</dbReference>
<evidence type="ECO:0000256" key="2">
    <source>
        <dbReference type="ARBA" id="ARBA00009576"/>
    </source>
</evidence>
<keyword evidence="4" id="KW-0964">Secreted</keyword>
<evidence type="ECO:0000256" key="7">
    <source>
        <dbReference type="SAM" id="SignalP"/>
    </source>
</evidence>
<dbReference type="Gene3D" id="3.20.120.10">
    <property type="entry name" value="Hydrophobin"/>
    <property type="match status" value="1"/>
</dbReference>
<comment type="caution">
    <text evidence="8">The sequence shown here is derived from an EMBL/GenBank/DDBJ whole genome shotgun (WGS) entry which is preliminary data.</text>
</comment>
<keyword evidence="5 7" id="KW-0732">Signal</keyword>
<protein>
    <recommendedName>
        <fullName evidence="10">Hydrophobin</fullName>
    </recommendedName>
</protein>
<evidence type="ECO:0000313" key="8">
    <source>
        <dbReference type="EMBL" id="PQK17149.1"/>
    </source>
</evidence>
<evidence type="ECO:0000256" key="3">
    <source>
        <dbReference type="ARBA" id="ARBA00022512"/>
    </source>
</evidence>
<gene>
    <name evidence="8" type="ORF">BB8028_0007g03480</name>
</gene>
<proteinExistence type="inferred from homology"/>
<dbReference type="OrthoDB" id="4500971at2759"/>
<comment type="similarity">
    <text evidence="2">Belongs to the cerato-ulmin hydrophobin family.</text>
</comment>
<dbReference type="GO" id="GO:0005576">
    <property type="term" value="C:extracellular region"/>
    <property type="evidence" value="ECO:0007669"/>
    <property type="project" value="InterPro"/>
</dbReference>
<feature type="chain" id="PRO_5015698281" description="Hydrophobin" evidence="7">
    <location>
        <begin position="25"/>
        <end position="105"/>
    </location>
</feature>
<dbReference type="CDD" id="cd23508">
    <property type="entry name" value="hydrophobin_II"/>
    <property type="match status" value="1"/>
</dbReference>